<organism evidence="1 2">
    <name type="scientific">Desulfacinum infernum DSM 9756</name>
    <dbReference type="NCBI Taxonomy" id="1121391"/>
    <lineage>
        <taxon>Bacteria</taxon>
        <taxon>Pseudomonadati</taxon>
        <taxon>Thermodesulfobacteriota</taxon>
        <taxon>Syntrophobacteria</taxon>
        <taxon>Syntrophobacterales</taxon>
        <taxon>Syntrophobacteraceae</taxon>
        <taxon>Desulfacinum</taxon>
    </lineage>
</organism>
<keyword evidence="2" id="KW-1185">Reference proteome</keyword>
<evidence type="ECO:0000313" key="1">
    <source>
        <dbReference type="EMBL" id="SHF33839.1"/>
    </source>
</evidence>
<gene>
    <name evidence="1" type="ORF">SAMN02745206_01790</name>
</gene>
<reference evidence="2" key="1">
    <citation type="submission" date="2016-11" db="EMBL/GenBank/DDBJ databases">
        <authorList>
            <person name="Varghese N."/>
            <person name="Submissions S."/>
        </authorList>
    </citation>
    <scope>NUCLEOTIDE SEQUENCE [LARGE SCALE GENOMIC DNA]</scope>
    <source>
        <strain evidence="2">DSM 9756</strain>
    </source>
</reference>
<dbReference type="STRING" id="1121391.SAMN02745206_01790"/>
<dbReference type="Proteomes" id="UP000184076">
    <property type="component" value="Unassembled WGS sequence"/>
</dbReference>
<protein>
    <submittedName>
        <fullName evidence="1">Uncharacterized protein</fullName>
    </submittedName>
</protein>
<evidence type="ECO:0000313" key="2">
    <source>
        <dbReference type="Proteomes" id="UP000184076"/>
    </source>
</evidence>
<proteinExistence type="predicted"/>
<dbReference type="EMBL" id="FQVB01000015">
    <property type="protein sequence ID" value="SHF33839.1"/>
    <property type="molecule type" value="Genomic_DNA"/>
</dbReference>
<sequence>MGPDATQVHTRHDGLATVFVAVDRFVADVVGIHAARPGTRSEALEPIYQGIVKHLAPLTANIAKGLTLRHDHDPQYMSYAFQQEM</sequence>
<name>A0A1M5AUB3_9BACT</name>
<dbReference type="AlphaFoldDB" id="A0A1M5AUB3"/>
<accession>A0A1M5AUB3</accession>